<evidence type="ECO:0000256" key="1">
    <source>
        <dbReference type="SAM" id="MobiDB-lite"/>
    </source>
</evidence>
<protein>
    <recommendedName>
        <fullName evidence="4">Phage protein</fullName>
    </recommendedName>
</protein>
<proteinExistence type="predicted"/>
<comment type="caution">
    <text evidence="2">The sequence shown here is derived from an EMBL/GenBank/DDBJ whole genome shotgun (WGS) entry which is preliminary data.</text>
</comment>
<accession>A0ABU9LKR8</accession>
<reference evidence="2 3" key="1">
    <citation type="submission" date="2024-04" db="EMBL/GenBank/DDBJ databases">
        <authorList>
            <person name="Wu Y.S."/>
            <person name="Zhang L."/>
        </authorList>
    </citation>
    <scope>NUCLEOTIDE SEQUENCE [LARGE SCALE GENOMIC DNA]</scope>
    <source>
        <strain evidence="2 3">KG-01</strain>
    </source>
</reference>
<sequence>MKMREYRRGEKPNDRDHHGGEEQRTQTFRRKRALGFLEMLYVKQETLKDQLQREEFANSRPVIEGELKAVEMIIEEFKNVFQVERSEIEEGENE</sequence>
<dbReference type="RefSeq" id="WP_087681043.1">
    <property type="nucleotide sequence ID" value="NZ_JBCEWA010000006.1"/>
</dbReference>
<keyword evidence="3" id="KW-1185">Reference proteome</keyword>
<gene>
    <name evidence="2" type="ORF">AAF454_09335</name>
</gene>
<feature type="region of interest" description="Disordered" evidence="1">
    <location>
        <begin position="1"/>
        <end position="28"/>
    </location>
</feature>
<evidence type="ECO:0000313" key="3">
    <source>
        <dbReference type="Proteomes" id="UP001398420"/>
    </source>
</evidence>
<feature type="compositionally biased region" description="Basic and acidic residues" evidence="1">
    <location>
        <begin position="1"/>
        <end position="24"/>
    </location>
</feature>
<name>A0ABU9LKR8_9BACL</name>
<evidence type="ECO:0008006" key="4">
    <source>
        <dbReference type="Google" id="ProtNLM"/>
    </source>
</evidence>
<organism evidence="2 3">
    <name type="scientific">Kurthia gibsonii</name>
    <dbReference type="NCBI Taxonomy" id="33946"/>
    <lineage>
        <taxon>Bacteria</taxon>
        <taxon>Bacillati</taxon>
        <taxon>Bacillota</taxon>
        <taxon>Bacilli</taxon>
        <taxon>Bacillales</taxon>
        <taxon>Caryophanaceae</taxon>
        <taxon>Kurthia</taxon>
    </lineage>
</organism>
<dbReference type="Proteomes" id="UP001398420">
    <property type="component" value="Unassembled WGS sequence"/>
</dbReference>
<dbReference type="EMBL" id="JBCEWA010000006">
    <property type="protein sequence ID" value="MEL5988605.1"/>
    <property type="molecule type" value="Genomic_DNA"/>
</dbReference>
<evidence type="ECO:0000313" key="2">
    <source>
        <dbReference type="EMBL" id="MEL5988605.1"/>
    </source>
</evidence>